<dbReference type="EMBL" id="MAYT01000027">
    <property type="protein sequence ID" value="OCA85280.1"/>
    <property type="molecule type" value="Genomic_DNA"/>
</dbReference>
<accession>A0A1B9AN37</accession>
<reference evidence="2" key="1">
    <citation type="submission" date="2016-05" db="EMBL/GenBank/DDBJ databases">
        <authorList>
            <person name="Liu B."/>
            <person name="Wang J."/>
            <person name="Zhu Y."/>
            <person name="Liu G."/>
            <person name="Chen Q."/>
            <person name="Chen Z."/>
            <person name="Lan J."/>
            <person name="Che J."/>
            <person name="Ge C."/>
            <person name="Shi H."/>
            <person name="Pan Z."/>
            <person name="Liu X."/>
        </authorList>
    </citation>
    <scope>NUCLEOTIDE SEQUENCE [LARGE SCALE GENOMIC DNA]</scope>
    <source>
        <strain evidence="2">FJAT-27215</strain>
    </source>
</reference>
<evidence type="ECO:0000313" key="2">
    <source>
        <dbReference type="Proteomes" id="UP000092578"/>
    </source>
</evidence>
<organism evidence="1 2">
    <name type="scientific">Pseudobacillus wudalianchiensis</name>
    <dbReference type="NCBI Taxonomy" id="1743143"/>
    <lineage>
        <taxon>Bacteria</taxon>
        <taxon>Bacillati</taxon>
        <taxon>Bacillota</taxon>
        <taxon>Bacilli</taxon>
        <taxon>Bacillales</taxon>
        <taxon>Bacillaceae</taxon>
        <taxon>Pseudobacillus</taxon>
    </lineage>
</organism>
<protein>
    <submittedName>
        <fullName evidence="1">Uncharacterized protein</fullName>
    </submittedName>
</protein>
<evidence type="ECO:0000313" key="1">
    <source>
        <dbReference type="EMBL" id="OCA85280.1"/>
    </source>
</evidence>
<dbReference type="Proteomes" id="UP000092578">
    <property type="component" value="Unassembled WGS sequence"/>
</dbReference>
<dbReference type="RefSeq" id="WP_065411248.1">
    <property type="nucleotide sequence ID" value="NZ_MAYT01000027.1"/>
</dbReference>
<comment type="caution">
    <text evidence="1">The sequence shown here is derived from an EMBL/GenBank/DDBJ whole genome shotgun (WGS) entry which is preliminary data.</text>
</comment>
<keyword evidence="2" id="KW-1185">Reference proteome</keyword>
<dbReference type="AlphaFoldDB" id="A0A1B9AN37"/>
<name>A0A1B9AN37_9BACI</name>
<proteinExistence type="predicted"/>
<sequence>MITYKKKKGYVSSTYLTFESDNKTWNGKYSHASSGTGIGADLIISKQTASSFDFIISEYERIEANSSRVYKMKNLKGIAKLTNGKGYYSKGGCNIEFEYVNKNKLYTNVSGSCTVGYIGDELNNSPDEKMGHIR</sequence>
<gene>
    <name evidence="1" type="ORF">A8F95_11455</name>
</gene>